<dbReference type="Pfam" id="PF00582">
    <property type="entry name" value="Usp"/>
    <property type="match status" value="2"/>
</dbReference>
<evidence type="ECO:0000259" key="2">
    <source>
        <dbReference type="Pfam" id="PF00582"/>
    </source>
</evidence>
<dbReference type="Gene3D" id="3.40.50.620">
    <property type="entry name" value="HUPs"/>
    <property type="match status" value="2"/>
</dbReference>
<accession>B9XD72</accession>
<dbReference type="PANTHER" id="PTHR46268:SF6">
    <property type="entry name" value="UNIVERSAL STRESS PROTEIN UP12"/>
    <property type="match status" value="1"/>
</dbReference>
<dbReference type="EMBL" id="ABOX02000006">
    <property type="protein sequence ID" value="EEF62018.1"/>
    <property type="molecule type" value="Genomic_DNA"/>
</dbReference>
<feature type="domain" description="UspA" evidence="2">
    <location>
        <begin position="2"/>
        <end position="120"/>
    </location>
</feature>
<dbReference type="PANTHER" id="PTHR46268">
    <property type="entry name" value="STRESS RESPONSE PROTEIN NHAX"/>
    <property type="match status" value="1"/>
</dbReference>
<evidence type="ECO:0000313" key="4">
    <source>
        <dbReference type="Proteomes" id="UP000003688"/>
    </source>
</evidence>
<evidence type="ECO:0000256" key="1">
    <source>
        <dbReference type="ARBA" id="ARBA00008791"/>
    </source>
</evidence>
<organism evidence="3 4">
    <name type="scientific">Pedosphaera parvula (strain Ellin514)</name>
    <dbReference type="NCBI Taxonomy" id="320771"/>
    <lineage>
        <taxon>Bacteria</taxon>
        <taxon>Pseudomonadati</taxon>
        <taxon>Verrucomicrobiota</taxon>
        <taxon>Pedosphaerae</taxon>
        <taxon>Pedosphaerales</taxon>
        <taxon>Pedosphaeraceae</taxon>
        <taxon>Pedosphaera</taxon>
    </lineage>
</organism>
<dbReference type="Proteomes" id="UP000003688">
    <property type="component" value="Unassembled WGS sequence"/>
</dbReference>
<feature type="domain" description="UspA" evidence="2">
    <location>
        <begin position="127"/>
        <end position="269"/>
    </location>
</feature>
<dbReference type="PRINTS" id="PR01438">
    <property type="entry name" value="UNVRSLSTRESS"/>
</dbReference>
<name>B9XD72_PEDPL</name>
<dbReference type="InterPro" id="IPR006016">
    <property type="entry name" value="UspA"/>
</dbReference>
<proteinExistence type="inferred from homology"/>
<dbReference type="InterPro" id="IPR014729">
    <property type="entry name" value="Rossmann-like_a/b/a_fold"/>
</dbReference>
<dbReference type="STRING" id="320771.Cflav_PD6293"/>
<evidence type="ECO:0000313" key="3">
    <source>
        <dbReference type="EMBL" id="EEF62018.1"/>
    </source>
</evidence>
<comment type="caution">
    <text evidence="3">The sequence shown here is derived from an EMBL/GenBank/DDBJ whole genome shotgun (WGS) entry which is preliminary data.</text>
</comment>
<sequence>MLICNDGSEAANRALRLGANIASACQAEVTLLGILETGGKDDGILDVLRRGQQLLEDKKIQATLVIKSGEPIQEITRCTEAAQYDLVVIGALRKETHGLFWVSSKTYRIIKSVTPPVLAVMQKANTIKRILVCTGGKKYIQTAFELTGRIARGMDATVTLFHVMPELPAIYARLRRMEVSVNRVLNSKSELGQNLREEKETLEALGVKTEVRLRQGIVLDEIFQEIRSGNYDLIVTGSALNRGTLHTYVLGNVTREIVNRSTCAVLVVRTGIKSAGITQSLVSWFDRVTHRAAIKSPNKP</sequence>
<dbReference type="CDD" id="cd00293">
    <property type="entry name" value="USP-like"/>
    <property type="match status" value="2"/>
</dbReference>
<dbReference type="RefSeq" id="WP_007413770.1">
    <property type="nucleotide sequence ID" value="NZ_ABOX02000006.1"/>
</dbReference>
<reference evidence="3 4" key="1">
    <citation type="journal article" date="2011" name="J. Bacteriol.">
        <title>Genome sequence of 'Pedosphaera parvula' Ellin514, an aerobic Verrucomicrobial isolate from pasture soil.</title>
        <authorList>
            <person name="Kant R."/>
            <person name="van Passel M.W."/>
            <person name="Sangwan P."/>
            <person name="Palva A."/>
            <person name="Lucas S."/>
            <person name="Copeland A."/>
            <person name="Lapidus A."/>
            <person name="Glavina Del Rio T."/>
            <person name="Dalin E."/>
            <person name="Tice H."/>
            <person name="Bruce D."/>
            <person name="Goodwin L."/>
            <person name="Pitluck S."/>
            <person name="Chertkov O."/>
            <person name="Larimer F.W."/>
            <person name="Land M.L."/>
            <person name="Hauser L."/>
            <person name="Brettin T.S."/>
            <person name="Detter J.C."/>
            <person name="Han S."/>
            <person name="de Vos W.M."/>
            <person name="Janssen P.H."/>
            <person name="Smidt H."/>
        </authorList>
    </citation>
    <scope>NUCLEOTIDE SEQUENCE [LARGE SCALE GENOMIC DNA]</scope>
    <source>
        <strain evidence="3 4">Ellin514</strain>
    </source>
</reference>
<gene>
    <name evidence="3" type="ORF">Cflav_PD6293</name>
</gene>
<keyword evidence="4" id="KW-1185">Reference proteome</keyword>
<dbReference type="SUPFAM" id="SSF52402">
    <property type="entry name" value="Adenine nucleotide alpha hydrolases-like"/>
    <property type="match status" value="2"/>
</dbReference>
<protein>
    <submittedName>
        <fullName evidence="3">UspA domain protein</fullName>
    </submittedName>
</protein>
<dbReference type="AlphaFoldDB" id="B9XD72"/>
<comment type="similarity">
    <text evidence="1">Belongs to the universal stress protein A family.</text>
</comment>
<dbReference type="InterPro" id="IPR006015">
    <property type="entry name" value="Universal_stress_UspA"/>
</dbReference>